<evidence type="ECO:0000256" key="1">
    <source>
        <dbReference type="SAM" id="MobiDB-lite"/>
    </source>
</evidence>
<protein>
    <submittedName>
        <fullName evidence="2">Uncharacterized protein</fullName>
    </submittedName>
</protein>
<proteinExistence type="predicted"/>
<feature type="compositionally biased region" description="Polar residues" evidence="1">
    <location>
        <begin position="337"/>
        <end position="351"/>
    </location>
</feature>
<dbReference type="AlphaFoldDB" id="A0A8S1DPP4"/>
<gene>
    <name evidence="2" type="ORF">CLODIP_2_CD06225</name>
</gene>
<dbReference type="EMBL" id="CADEPI010000278">
    <property type="protein sequence ID" value="CAB3382619.1"/>
    <property type="molecule type" value="Genomic_DNA"/>
</dbReference>
<sequence length="425" mass="47049">MSQCMENKPENACGLGGRFDPKMSFEQKQSKKHQQGKISALAERGSKPVDFWCSCGLHCEDTGSPVENLCCKDTEYVEELCKESEIECVTLHPGFEPVVTNKYVLNMVRRDLLRYITDKTKIARLKSNDNATLRNYPTYWVTEFPATKEGLIHFAYPNPETFTPDTIIRLKIKCAKVHESNSIACQGLIRGFSNSYERAQQSKSGLERLGIQPLPTSEEENTPRRIIANKRYASGDSLAGSSSKKTKSRSTLVSAEKQPSAVSERQLPMSLEVTHSNINSADESLPTVAVLSVDLLGLSTSVNSEAAATGQHAEDFWPETTREDHAEGNSDFEGENSELNTASRAEVSSNDSTKIERALAEILGRNNASHKELLDKLGNIERKICLLHQVCAKNGPNLAHQPLNDEFALPLEDKDGPARKMMSVT</sequence>
<name>A0A8S1DPP4_9INSE</name>
<feature type="region of interest" description="Disordered" evidence="1">
    <location>
        <begin position="320"/>
        <end position="351"/>
    </location>
</feature>
<feature type="region of interest" description="Disordered" evidence="1">
    <location>
        <begin position="203"/>
        <end position="265"/>
    </location>
</feature>
<keyword evidence="3" id="KW-1185">Reference proteome</keyword>
<dbReference type="OrthoDB" id="5955457at2759"/>
<accession>A0A8S1DPP4</accession>
<comment type="caution">
    <text evidence="2">The sequence shown here is derived from an EMBL/GenBank/DDBJ whole genome shotgun (WGS) entry which is preliminary data.</text>
</comment>
<dbReference type="Proteomes" id="UP000494165">
    <property type="component" value="Unassembled WGS sequence"/>
</dbReference>
<evidence type="ECO:0000313" key="2">
    <source>
        <dbReference type="EMBL" id="CAB3382619.1"/>
    </source>
</evidence>
<evidence type="ECO:0000313" key="3">
    <source>
        <dbReference type="Proteomes" id="UP000494165"/>
    </source>
</evidence>
<organism evidence="2 3">
    <name type="scientific">Cloeon dipterum</name>
    <dbReference type="NCBI Taxonomy" id="197152"/>
    <lineage>
        <taxon>Eukaryota</taxon>
        <taxon>Metazoa</taxon>
        <taxon>Ecdysozoa</taxon>
        <taxon>Arthropoda</taxon>
        <taxon>Hexapoda</taxon>
        <taxon>Insecta</taxon>
        <taxon>Pterygota</taxon>
        <taxon>Palaeoptera</taxon>
        <taxon>Ephemeroptera</taxon>
        <taxon>Pisciforma</taxon>
        <taxon>Baetidae</taxon>
        <taxon>Cloeon</taxon>
    </lineage>
</organism>
<reference evidence="2 3" key="1">
    <citation type="submission" date="2020-04" db="EMBL/GenBank/DDBJ databases">
        <authorList>
            <person name="Alioto T."/>
            <person name="Alioto T."/>
            <person name="Gomez Garrido J."/>
        </authorList>
    </citation>
    <scope>NUCLEOTIDE SEQUENCE [LARGE SCALE GENOMIC DNA]</scope>
</reference>